<accession>A0A8T0MXK3</accession>
<evidence type="ECO:0000313" key="1">
    <source>
        <dbReference type="EMBL" id="KAG2540852.1"/>
    </source>
</evidence>
<reference evidence="1" key="1">
    <citation type="submission" date="2020-05" db="EMBL/GenBank/DDBJ databases">
        <title>WGS assembly of Panicum virgatum.</title>
        <authorList>
            <person name="Lovell J.T."/>
            <person name="Jenkins J."/>
            <person name="Shu S."/>
            <person name="Juenger T.E."/>
            <person name="Schmutz J."/>
        </authorList>
    </citation>
    <scope>NUCLEOTIDE SEQUENCE</scope>
    <source>
        <strain evidence="1">AP13</strain>
    </source>
</reference>
<dbReference type="EMBL" id="CM029054">
    <property type="protein sequence ID" value="KAG2540852.1"/>
    <property type="molecule type" value="Genomic_DNA"/>
</dbReference>
<gene>
    <name evidence="1" type="ORF">PVAP13_9NG585800</name>
</gene>
<evidence type="ECO:0000313" key="2">
    <source>
        <dbReference type="Proteomes" id="UP000823388"/>
    </source>
</evidence>
<protein>
    <submittedName>
        <fullName evidence="1">Uncharacterized protein</fullName>
    </submittedName>
</protein>
<name>A0A8T0MXK3_PANVG</name>
<sequence>MRWVASTFGAWRVLLGGNEAGELLFKMEAMSRRPERLTGGSSGTFWGQSTQVLQRHILYSSAGALTSGVDNLHTTAVLGPVAADNAQVAGSFRAGIMEPR</sequence>
<keyword evidence="2" id="KW-1185">Reference proteome</keyword>
<dbReference type="Proteomes" id="UP000823388">
    <property type="component" value="Chromosome 9N"/>
</dbReference>
<proteinExistence type="predicted"/>
<organism evidence="1 2">
    <name type="scientific">Panicum virgatum</name>
    <name type="common">Blackwell switchgrass</name>
    <dbReference type="NCBI Taxonomy" id="38727"/>
    <lineage>
        <taxon>Eukaryota</taxon>
        <taxon>Viridiplantae</taxon>
        <taxon>Streptophyta</taxon>
        <taxon>Embryophyta</taxon>
        <taxon>Tracheophyta</taxon>
        <taxon>Spermatophyta</taxon>
        <taxon>Magnoliopsida</taxon>
        <taxon>Liliopsida</taxon>
        <taxon>Poales</taxon>
        <taxon>Poaceae</taxon>
        <taxon>PACMAD clade</taxon>
        <taxon>Panicoideae</taxon>
        <taxon>Panicodae</taxon>
        <taxon>Paniceae</taxon>
        <taxon>Panicinae</taxon>
        <taxon>Panicum</taxon>
        <taxon>Panicum sect. Hiantes</taxon>
    </lineage>
</organism>
<dbReference type="AlphaFoldDB" id="A0A8T0MXK3"/>
<comment type="caution">
    <text evidence="1">The sequence shown here is derived from an EMBL/GenBank/DDBJ whole genome shotgun (WGS) entry which is preliminary data.</text>
</comment>